<dbReference type="EMBL" id="JBHTIU010000023">
    <property type="protein sequence ID" value="MFD0868820.1"/>
    <property type="molecule type" value="Genomic_DNA"/>
</dbReference>
<dbReference type="NCBIfam" id="TIGR00753">
    <property type="entry name" value="undec_PP_bacA"/>
    <property type="match status" value="1"/>
</dbReference>
<comment type="caution">
    <text evidence="18">The sequence shown here is derived from an EMBL/GenBank/DDBJ whole genome shotgun (WGS) entry which is preliminary data.</text>
</comment>
<sequence>MLELWKAIIIGIVEGLTEFLPVSSTGHMILVGHMIDFTGEKADTFEIAIQLGAILSVVVLYWKRVLRLFGIQTANERLNPGPKLNLLHILIGIVPAMALGFLGHKYIKLLFMPETVVIGLIIGGIFMIIAEKQSPAIEARTMDDITYKQALFIGAAQCLSLWPGFSRSGATIAGGMLAGTTRGAAADFTFLMAIPIMAAATGYDLLKSYSLFTADDLPFFAVGFIVSFIVALLAVATFIKLVSRLKLTYFSFYRFVLAALVLIYMAIGGFGS</sequence>
<dbReference type="NCBIfam" id="NF001389">
    <property type="entry name" value="PRK00281.1-2"/>
    <property type="match status" value="1"/>
</dbReference>
<dbReference type="PANTHER" id="PTHR30622">
    <property type="entry name" value="UNDECAPRENYL-DIPHOSPHATASE"/>
    <property type="match status" value="1"/>
</dbReference>
<dbReference type="InterPro" id="IPR003824">
    <property type="entry name" value="UppP"/>
</dbReference>
<organism evidence="18 19">
    <name type="scientific">Paenibacillus residui</name>
    <dbReference type="NCBI Taxonomy" id="629724"/>
    <lineage>
        <taxon>Bacteria</taxon>
        <taxon>Bacillati</taxon>
        <taxon>Bacillota</taxon>
        <taxon>Bacilli</taxon>
        <taxon>Bacillales</taxon>
        <taxon>Paenibacillaceae</taxon>
        <taxon>Paenibacillus</taxon>
    </lineage>
</organism>
<keyword evidence="13 17" id="KW-0961">Cell wall biogenesis/degradation</keyword>
<evidence type="ECO:0000256" key="2">
    <source>
        <dbReference type="ARBA" id="ARBA00010621"/>
    </source>
</evidence>
<evidence type="ECO:0000256" key="17">
    <source>
        <dbReference type="HAMAP-Rule" id="MF_01006"/>
    </source>
</evidence>
<evidence type="ECO:0000256" key="15">
    <source>
        <dbReference type="ARBA" id="ARBA00032932"/>
    </source>
</evidence>
<protein>
    <recommendedName>
        <fullName evidence="4 17">Undecaprenyl-diphosphatase</fullName>
        <ecNumber evidence="3 17">3.6.1.27</ecNumber>
    </recommendedName>
    <alternativeName>
        <fullName evidence="15 17">Bacitracin resistance protein</fullName>
    </alternativeName>
    <alternativeName>
        <fullName evidence="14 17">Undecaprenyl pyrophosphate phosphatase</fullName>
    </alternativeName>
</protein>
<dbReference type="Proteomes" id="UP001597120">
    <property type="component" value="Unassembled WGS sequence"/>
</dbReference>
<keyword evidence="7 17" id="KW-0378">Hydrolase</keyword>
<dbReference type="PANTHER" id="PTHR30622:SF3">
    <property type="entry name" value="UNDECAPRENYL-DIPHOSPHATASE"/>
    <property type="match status" value="1"/>
</dbReference>
<evidence type="ECO:0000256" key="3">
    <source>
        <dbReference type="ARBA" id="ARBA00012374"/>
    </source>
</evidence>
<dbReference type="RefSeq" id="WP_379286979.1">
    <property type="nucleotide sequence ID" value="NZ_JBHTIU010000023.1"/>
</dbReference>
<evidence type="ECO:0000256" key="12">
    <source>
        <dbReference type="ARBA" id="ARBA00023251"/>
    </source>
</evidence>
<evidence type="ECO:0000256" key="16">
    <source>
        <dbReference type="ARBA" id="ARBA00047594"/>
    </source>
</evidence>
<dbReference type="NCBIfam" id="NF001390">
    <property type="entry name" value="PRK00281.1-4"/>
    <property type="match status" value="1"/>
</dbReference>
<keyword evidence="6 17" id="KW-0812">Transmembrane</keyword>
<feature type="transmembrane region" description="Helical" evidence="17">
    <location>
        <begin position="251"/>
        <end position="271"/>
    </location>
</feature>
<evidence type="ECO:0000256" key="9">
    <source>
        <dbReference type="ARBA" id="ARBA00022984"/>
    </source>
</evidence>
<keyword evidence="8 17" id="KW-0133">Cell shape</keyword>
<feature type="transmembrane region" description="Helical" evidence="17">
    <location>
        <begin position="217"/>
        <end position="239"/>
    </location>
</feature>
<evidence type="ECO:0000256" key="6">
    <source>
        <dbReference type="ARBA" id="ARBA00022692"/>
    </source>
</evidence>
<evidence type="ECO:0000256" key="10">
    <source>
        <dbReference type="ARBA" id="ARBA00022989"/>
    </source>
</evidence>
<evidence type="ECO:0000313" key="19">
    <source>
        <dbReference type="Proteomes" id="UP001597120"/>
    </source>
</evidence>
<reference evidence="19" key="1">
    <citation type="journal article" date="2019" name="Int. J. Syst. Evol. Microbiol.">
        <title>The Global Catalogue of Microorganisms (GCM) 10K type strain sequencing project: providing services to taxonomists for standard genome sequencing and annotation.</title>
        <authorList>
            <consortium name="The Broad Institute Genomics Platform"/>
            <consortium name="The Broad Institute Genome Sequencing Center for Infectious Disease"/>
            <person name="Wu L."/>
            <person name="Ma J."/>
        </authorList>
    </citation>
    <scope>NUCLEOTIDE SEQUENCE [LARGE SCALE GENOMIC DNA]</scope>
    <source>
        <strain evidence="19">CCUG 57263</strain>
    </source>
</reference>
<dbReference type="GO" id="GO:0050380">
    <property type="term" value="F:undecaprenyl-diphosphatase activity"/>
    <property type="evidence" value="ECO:0007669"/>
    <property type="project" value="UniProtKB-EC"/>
</dbReference>
<evidence type="ECO:0000256" key="5">
    <source>
        <dbReference type="ARBA" id="ARBA00022475"/>
    </source>
</evidence>
<evidence type="ECO:0000256" key="7">
    <source>
        <dbReference type="ARBA" id="ARBA00022801"/>
    </source>
</evidence>
<comment type="miscellaneous">
    <text evidence="17">Bacitracin is thought to be involved in the inhibition of peptidoglycan synthesis by sequestering undecaprenyl diphosphate, thereby reducing the pool of lipid carrier available.</text>
</comment>
<comment type="subcellular location">
    <subcellularLocation>
        <location evidence="1 17">Cell membrane</location>
        <topology evidence="1 17">Multi-pass membrane protein</topology>
    </subcellularLocation>
</comment>
<keyword evidence="11 17" id="KW-0472">Membrane</keyword>
<dbReference type="Pfam" id="PF02673">
    <property type="entry name" value="BacA"/>
    <property type="match status" value="1"/>
</dbReference>
<dbReference type="HAMAP" id="MF_01006">
    <property type="entry name" value="Undec_diphosphatase"/>
    <property type="match status" value="1"/>
</dbReference>
<feature type="transmembrane region" description="Helical" evidence="17">
    <location>
        <begin position="47"/>
        <end position="63"/>
    </location>
</feature>
<comment type="function">
    <text evidence="17">Catalyzes the dephosphorylation of undecaprenyl diphosphate (UPP). Confers resistance to bacitracin.</text>
</comment>
<name>A0ABW3DA28_9BACL</name>
<evidence type="ECO:0000256" key="1">
    <source>
        <dbReference type="ARBA" id="ARBA00004651"/>
    </source>
</evidence>
<keyword evidence="19" id="KW-1185">Reference proteome</keyword>
<comment type="similarity">
    <text evidence="2 17">Belongs to the UppP family.</text>
</comment>
<proteinExistence type="inferred from homology"/>
<evidence type="ECO:0000256" key="4">
    <source>
        <dbReference type="ARBA" id="ARBA00021581"/>
    </source>
</evidence>
<accession>A0ABW3DA28</accession>
<dbReference type="EC" id="3.6.1.27" evidence="3 17"/>
<keyword evidence="5 17" id="KW-1003">Cell membrane</keyword>
<comment type="catalytic activity">
    <reaction evidence="16 17">
        <text>di-trans,octa-cis-undecaprenyl diphosphate + H2O = di-trans,octa-cis-undecaprenyl phosphate + phosphate + H(+)</text>
        <dbReference type="Rhea" id="RHEA:28094"/>
        <dbReference type="ChEBI" id="CHEBI:15377"/>
        <dbReference type="ChEBI" id="CHEBI:15378"/>
        <dbReference type="ChEBI" id="CHEBI:43474"/>
        <dbReference type="ChEBI" id="CHEBI:58405"/>
        <dbReference type="ChEBI" id="CHEBI:60392"/>
        <dbReference type="EC" id="3.6.1.27"/>
    </reaction>
</comment>
<keyword evidence="10 17" id="KW-1133">Transmembrane helix</keyword>
<feature type="transmembrane region" description="Helical" evidence="17">
    <location>
        <begin position="84"/>
        <end position="103"/>
    </location>
</feature>
<evidence type="ECO:0000256" key="8">
    <source>
        <dbReference type="ARBA" id="ARBA00022960"/>
    </source>
</evidence>
<gene>
    <name evidence="17" type="primary">uppP</name>
    <name evidence="18" type="ORF">ACFQ03_06635</name>
</gene>
<evidence type="ECO:0000256" key="14">
    <source>
        <dbReference type="ARBA" id="ARBA00032707"/>
    </source>
</evidence>
<evidence type="ECO:0000256" key="13">
    <source>
        <dbReference type="ARBA" id="ARBA00023316"/>
    </source>
</evidence>
<keyword evidence="12 17" id="KW-0046">Antibiotic resistance</keyword>
<feature type="transmembrane region" description="Helical" evidence="17">
    <location>
        <begin position="184"/>
        <end position="205"/>
    </location>
</feature>
<keyword evidence="9 17" id="KW-0573">Peptidoglycan synthesis</keyword>
<evidence type="ECO:0000313" key="18">
    <source>
        <dbReference type="EMBL" id="MFD0868820.1"/>
    </source>
</evidence>
<feature type="transmembrane region" description="Helical" evidence="17">
    <location>
        <begin position="109"/>
        <end position="130"/>
    </location>
</feature>
<evidence type="ECO:0000256" key="11">
    <source>
        <dbReference type="ARBA" id="ARBA00023136"/>
    </source>
</evidence>